<organism evidence="6 7">
    <name type="scientific">Imshaugia aleurites</name>
    <dbReference type="NCBI Taxonomy" id="172621"/>
    <lineage>
        <taxon>Eukaryota</taxon>
        <taxon>Fungi</taxon>
        <taxon>Dikarya</taxon>
        <taxon>Ascomycota</taxon>
        <taxon>Pezizomycotina</taxon>
        <taxon>Lecanoromycetes</taxon>
        <taxon>OSLEUM clade</taxon>
        <taxon>Lecanoromycetidae</taxon>
        <taxon>Lecanorales</taxon>
        <taxon>Lecanorineae</taxon>
        <taxon>Parmeliaceae</taxon>
        <taxon>Imshaugia</taxon>
    </lineage>
</organism>
<feature type="region of interest" description="Disordered" evidence="4">
    <location>
        <begin position="122"/>
        <end position="161"/>
    </location>
</feature>
<dbReference type="GO" id="GO:0005634">
    <property type="term" value="C:nucleus"/>
    <property type="evidence" value="ECO:0007669"/>
    <property type="project" value="TreeGrafter"/>
</dbReference>
<dbReference type="GO" id="GO:0000981">
    <property type="term" value="F:DNA-binding transcription factor activity, RNA polymerase II-specific"/>
    <property type="evidence" value="ECO:0007669"/>
    <property type="project" value="InterPro"/>
</dbReference>
<feature type="region of interest" description="Disordered" evidence="4">
    <location>
        <begin position="349"/>
        <end position="376"/>
    </location>
</feature>
<proteinExistence type="predicted"/>
<dbReference type="InterPro" id="IPR036864">
    <property type="entry name" value="Zn2-C6_fun-type_DNA-bd_sf"/>
</dbReference>
<evidence type="ECO:0000313" key="6">
    <source>
        <dbReference type="EMBL" id="CAF9935249.1"/>
    </source>
</evidence>
<accession>A0A8H3G5P0</accession>
<keyword evidence="1" id="KW-0805">Transcription regulation</keyword>
<dbReference type="Pfam" id="PF00172">
    <property type="entry name" value="Zn_clus"/>
    <property type="match status" value="1"/>
</dbReference>
<gene>
    <name evidence="6" type="ORF">IMSHALPRED_010157</name>
</gene>
<dbReference type="GO" id="GO:0000978">
    <property type="term" value="F:RNA polymerase II cis-regulatory region sequence-specific DNA binding"/>
    <property type="evidence" value="ECO:0007669"/>
    <property type="project" value="TreeGrafter"/>
</dbReference>
<feature type="domain" description="Zn(2)-C6 fungal-type" evidence="5">
    <location>
        <begin position="75"/>
        <end position="104"/>
    </location>
</feature>
<evidence type="ECO:0000256" key="1">
    <source>
        <dbReference type="ARBA" id="ARBA00023015"/>
    </source>
</evidence>
<protein>
    <recommendedName>
        <fullName evidence="5">Zn(2)-C6 fungal-type domain-containing protein</fullName>
    </recommendedName>
</protein>
<dbReference type="PROSITE" id="PS50048">
    <property type="entry name" value="ZN2_CY6_FUNGAL_2"/>
    <property type="match status" value="1"/>
</dbReference>
<dbReference type="PANTHER" id="PTHR47424:SF9">
    <property type="entry name" value="TAH-2"/>
    <property type="match status" value="1"/>
</dbReference>
<dbReference type="InterPro" id="IPR001138">
    <property type="entry name" value="Zn2Cys6_DnaBD"/>
</dbReference>
<keyword evidence="7" id="KW-1185">Reference proteome</keyword>
<dbReference type="GO" id="GO:0000435">
    <property type="term" value="P:positive regulation of transcription from RNA polymerase II promoter by galactose"/>
    <property type="evidence" value="ECO:0007669"/>
    <property type="project" value="TreeGrafter"/>
</dbReference>
<dbReference type="SMART" id="SM00066">
    <property type="entry name" value="GAL4"/>
    <property type="match status" value="1"/>
</dbReference>
<feature type="compositionally biased region" description="Basic residues" evidence="4">
    <location>
        <begin position="133"/>
        <end position="148"/>
    </location>
</feature>
<dbReference type="PANTHER" id="PTHR47424">
    <property type="entry name" value="REGULATORY PROTEIN GAL4"/>
    <property type="match status" value="1"/>
</dbReference>
<dbReference type="CDD" id="cd00067">
    <property type="entry name" value="GAL4"/>
    <property type="match status" value="1"/>
</dbReference>
<feature type="region of interest" description="Disordered" evidence="4">
    <location>
        <begin position="295"/>
        <end position="327"/>
    </location>
</feature>
<comment type="caution">
    <text evidence="6">The sequence shown here is derived from an EMBL/GenBank/DDBJ whole genome shotgun (WGS) entry which is preliminary data.</text>
</comment>
<feature type="region of interest" description="Disordered" evidence="4">
    <location>
        <begin position="183"/>
        <end position="209"/>
    </location>
</feature>
<dbReference type="GO" id="GO:0008270">
    <property type="term" value="F:zinc ion binding"/>
    <property type="evidence" value="ECO:0007669"/>
    <property type="project" value="InterPro"/>
</dbReference>
<dbReference type="SUPFAM" id="SSF57701">
    <property type="entry name" value="Zn2/Cys6 DNA-binding domain"/>
    <property type="match status" value="1"/>
</dbReference>
<evidence type="ECO:0000259" key="5">
    <source>
        <dbReference type="PROSITE" id="PS50048"/>
    </source>
</evidence>
<evidence type="ECO:0000313" key="7">
    <source>
        <dbReference type="Proteomes" id="UP000664534"/>
    </source>
</evidence>
<reference evidence="6" key="1">
    <citation type="submission" date="2021-03" db="EMBL/GenBank/DDBJ databases">
        <authorList>
            <person name="Tagirdzhanova G."/>
        </authorList>
    </citation>
    <scope>NUCLEOTIDE SEQUENCE</scope>
</reference>
<dbReference type="PROSITE" id="PS00463">
    <property type="entry name" value="ZN2_CY6_FUNGAL_1"/>
    <property type="match status" value="1"/>
</dbReference>
<keyword evidence="2" id="KW-0804">Transcription</keyword>
<dbReference type="AlphaFoldDB" id="A0A8H3G5P0"/>
<dbReference type="Proteomes" id="UP000664534">
    <property type="component" value="Unassembled WGS sequence"/>
</dbReference>
<evidence type="ECO:0000256" key="2">
    <source>
        <dbReference type="ARBA" id="ARBA00023163"/>
    </source>
</evidence>
<evidence type="ECO:0000256" key="3">
    <source>
        <dbReference type="ARBA" id="ARBA00023242"/>
    </source>
</evidence>
<dbReference type="EMBL" id="CAJPDT010000082">
    <property type="protein sequence ID" value="CAF9935249.1"/>
    <property type="molecule type" value="Genomic_DNA"/>
</dbReference>
<dbReference type="OrthoDB" id="39175at2759"/>
<keyword evidence="3" id="KW-0539">Nucleus</keyword>
<dbReference type="Gene3D" id="4.10.240.10">
    <property type="entry name" value="Zn(2)-C6 fungal-type DNA-binding domain"/>
    <property type="match status" value="1"/>
</dbReference>
<evidence type="ECO:0000256" key="4">
    <source>
        <dbReference type="SAM" id="MobiDB-lite"/>
    </source>
</evidence>
<name>A0A8H3G5P0_9LECA</name>
<dbReference type="InterPro" id="IPR051127">
    <property type="entry name" value="Fungal_SecMet_Regulators"/>
</dbReference>
<sequence length="376" mass="40975">MSPLNRSSARKSLVPILPKIPAPLPSLPVNGDEPTDADRIAASQNDWEQQHFSAPSTSVPEQRVETGSRKSVFVACVTCRQKKQGCNGKLPCALCANFGRSCAYVPTAEQLKSLARKAERQAARDAGVTPRTIQRRHRAPVKTRRAKLPPRPILPDLEGTEAGFGGAPAQAIYPGDLGGNGQAFGGSVGRPNDFGQYGQGLHWHSGDLDARPNGYLQNPQEPRPNLEWLDPSLHGLPFYPQQPNLAFGGYQPPWNTQPPVLEQPAMMDFTGPPAGSDWFPTLGNESQRRLGLLNDSVQTSPGYGQNPEDPYQPDSVSRAFQPPVDEPLPFLDQVESEIRGPFAMSDGIWRYTGEPTEPLAGQTDGYDDFPPLQDQP</sequence>